<dbReference type="AlphaFoldDB" id="A0A542SRG4"/>
<feature type="region of interest" description="Disordered" evidence="1">
    <location>
        <begin position="424"/>
        <end position="461"/>
    </location>
</feature>
<dbReference type="Pfam" id="PF05816">
    <property type="entry name" value="TelA"/>
    <property type="match status" value="1"/>
</dbReference>
<dbReference type="Proteomes" id="UP000316181">
    <property type="component" value="Unassembled WGS sequence"/>
</dbReference>
<protein>
    <submittedName>
        <fullName evidence="2">Uncharacterized protein YaaN involved in tellurite resistance</fullName>
    </submittedName>
</protein>
<name>A0A542SRG4_9MICO</name>
<dbReference type="RefSeq" id="WP_142113025.1">
    <property type="nucleotide sequence ID" value="NZ_BAAATB010000006.1"/>
</dbReference>
<feature type="compositionally biased region" description="Low complexity" evidence="1">
    <location>
        <begin position="440"/>
        <end position="454"/>
    </location>
</feature>
<evidence type="ECO:0000256" key="1">
    <source>
        <dbReference type="SAM" id="MobiDB-lite"/>
    </source>
</evidence>
<organism evidence="2 3">
    <name type="scientific">Rarobacter incanus</name>
    <dbReference type="NCBI Taxonomy" id="153494"/>
    <lineage>
        <taxon>Bacteria</taxon>
        <taxon>Bacillati</taxon>
        <taxon>Actinomycetota</taxon>
        <taxon>Actinomycetes</taxon>
        <taxon>Micrococcales</taxon>
        <taxon>Rarobacteraceae</taxon>
        <taxon>Rarobacter</taxon>
    </lineage>
</organism>
<reference evidence="2 3" key="1">
    <citation type="submission" date="2019-06" db="EMBL/GenBank/DDBJ databases">
        <title>Sequencing the genomes of 1000 actinobacteria strains.</title>
        <authorList>
            <person name="Klenk H.-P."/>
        </authorList>
    </citation>
    <scope>NUCLEOTIDE SEQUENCE [LARGE SCALE GENOMIC DNA]</scope>
    <source>
        <strain evidence="2 3">DSM 10596</strain>
    </source>
</reference>
<dbReference type="OrthoDB" id="4984801at2"/>
<keyword evidence="3" id="KW-1185">Reference proteome</keyword>
<sequence>MPQDTVTVDFAALMETADARSEEAQGSPLENAMAEVPPTDVAAATPAAAVFTFRSLLSDKQRADLEHGAPGLAKKFIADVNQIVSFGAPIMKKMNDASTQLLEVQRSITVPQADAIVNDLLREMDGFEKKWRSVKLESAAETVKGWFKKTKYTLKTMIRESKPITDRIDMAELKLQEMETALADNIARGQLLHKQSLAHMDDVVAVLAALEQVIEVIRAEFAVADAALRAAEAHGGDTAEHGGATVTVSELREAHANLSFVLSETEKTWADWRSQFFLGFAHAPATRNLIVTTFALRRRLAAFRTMGLPSARQSLALWQQAAFAKEGAQLGAAVQEGTNKLIQGAFQVTAESIEVVANAAQAPVITEETIWVVIDSVKAQCASIVQADKAGRALRARNLQALETGEAQIEDAVIASQRALADAGRTPIGVSPGSESAREGSTQSDGTGTDPGGDLLNKLID</sequence>
<gene>
    <name evidence="2" type="ORF">FB389_1925</name>
</gene>
<accession>A0A542SRG4</accession>
<comment type="caution">
    <text evidence="2">The sequence shown here is derived from an EMBL/GenBank/DDBJ whole genome shotgun (WGS) entry which is preliminary data.</text>
</comment>
<dbReference type="EMBL" id="VFNV01000001">
    <property type="protein sequence ID" value="TQK77209.1"/>
    <property type="molecule type" value="Genomic_DNA"/>
</dbReference>
<evidence type="ECO:0000313" key="2">
    <source>
        <dbReference type="EMBL" id="TQK77209.1"/>
    </source>
</evidence>
<proteinExistence type="predicted"/>
<dbReference type="InterPro" id="IPR008863">
    <property type="entry name" value="Toxic_anion-R_TelA"/>
</dbReference>
<evidence type="ECO:0000313" key="3">
    <source>
        <dbReference type="Proteomes" id="UP000316181"/>
    </source>
</evidence>